<dbReference type="InterPro" id="IPR006553">
    <property type="entry name" value="Leu-rich_rpt_Cys-con_subtyp"/>
</dbReference>
<dbReference type="SMART" id="SM00367">
    <property type="entry name" value="LRR_CC"/>
    <property type="match status" value="5"/>
</dbReference>
<dbReference type="Proteomes" id="UP001281410">
    <property type="component" value="Unassembled WGS sequence"/>
</dbReference>
<dbReference type="PANTHER" id="PTHR13318:SF132">
    <property type="entry name" value="PROTEIN, PUTATIVE-RELATED"/>
    <property type="match status" value="1"/>
</dbReference>
<protein>
    <submittedName>
        <fullName evidence="1">Uncharacterized protein</fullName>
    </submittedName>
</protein>
<dbReference type="PANTHER" id="PTHR13318">
    <property type="entry name" value="PARTNER OF PAIRED, ISOFORM B-RELATED"/>
    <property type="match status" value="1"/>
</dbReference>
<sequence length="331" mass="36234">MLQSCQICHALECLNLCNCTIDSILQGNEDKAPLTKISLAGATFINETEAFLYIETSFLTFLDISNSSLNRFHFLPQMKALEHLDLSSSTIRDDTAELIACIGANLRNLNLGKTRVSSAGLEILAGHLPNLETLSLSETLINDVAISYISKMPSLKVIDLSNTDIKGFFQQVGAETDLVLSLMALQSLHHLEKLNLEHTQVKDVALCPLSSLRELRHLSFRSSSLTDASLYYLSSLSKLTSLGIRDTVLTNCGLGLFKPPSTLKLLDLRGCWLLTEDALLVFCKSYPEIEVRHEFVSRSPADQIGSNLSISITNVIKGFSSEPKAGTNGIA</sequence>
<organism evidence="1 2">
    <name type="scientific">Dipteronia sinensis</name>
    <dbReference type="NCBI Taxonomy" id="43782"/>
    <lineage>
        <taxon>Eukaryota</taxon>
        <taxon>Viridiplantae</taxon>
        <taxon>Streptophyta</taxon>
        <taxon>Embryophyta</taxon>
        <taxon>Tracheophyta</taxon>
        <taxon>Spermatophyta</taxon>
        <taxon>Magnoliopsida</taxon>
        <taxon>eudicotyledons</taxon>
        <taxon>Gunneridae</taxon>
        <taxon>Pentapetalae</taxon>
        <taxon>rosids</taxon>
        <taxon>malvids</taxon>
        <taxon>Sapindales</taxon>
        <taxon>Sapindaceae</taxon>
        <taxon>Hippocastanoideae</taxon>
        <taxon>Acereae</taxon>
        <taxon>Dipteronia</taxon>
    </lineage>
</organism>
<dbReference type="InterPro" id="IPR001611">
    <property type="entry name" value="Leu-rich_rpt"/>
</dbReference>
<dbReference type="SUPFAM" id="SSF52047">
    <property type="entry name" value="RNI-like"/>
    <property type="match status" value="1"/>
</dbReference>
<name>A0AAE0EIV1_9ROSI</name>
<reference evidence="1" key="1">
    <citation type="journal article" date="2023" name="Plant J.">
        <title>Genome sequences and population genomics provide insights into the demographic history, inbreeding, and mutation load of two 'living fossil' tree species of Dipteronia.</title>
        <authorList>
            <person name="Feng Y."/>
            <person name="Comes H.P."/>
            <person name="Chen J."/>
            <person name="Zhu S."/>
            <person name="Lu R."/>
            <person name="Zhang X."/>
            <person name="Li P."/>
            <person name="Qiu J."/>
            <person name="Olsen K.M."/>
            <person name="Qiu Y."/>
        </authorList>
    </citation>
    <scope>NUCLEOTIDE SEQUENCE</scope>
    <source>
        <strain evidence="1">NBL</strain>
    </source>
</reference>
<dbReference type="GO" id="GO:0031146">
    <property type="term" value="P:SCF-dependent proteasomal ubiquitin-dependent protein catabolic process"/>
    <property type="evidence" value="ECO:0007669"/>
    <property type="project" value="TreeGrafter"/>
</dbReference>
<evidence type="ECO:0000313" key="2">
    <source>
        <dbReference type="Proteomes" id="UP001281410"/>
    </source>
</evidence>
<gene>
    <name evidence="1" type="ORF">Dsin_007902</name>
</gene>
<proteinExistence type="predicted"/>
<dbReference type="InterPro" id="IPR032675">
    <property type="entry name" value="LRR_dom_sf"/>
</dbReference>
<comment type="caution">
    <text evidence="1">The sequence shown here is derived from an EMBL/GenBank/DDBJ whole genome shotgun (WGS) entry which is preliminary data.</text>
</comment>
<dbReference type="EMBL" id="JANJYJ010000002">
    <property type="protein sequence ID" value="KAK3228040.1"/>
    <property type="molecule type" value="Genomic_DNA"/>
</dbReference>
<dbReference type="Pfam" id="PF13855">
    <property type="entry name" value="LRR_8"/>
    <property type="match status" value="1"/>
</dbReference>
<dbReference type="Gene3D" id="3.80.10.10">
    <property type="entry name" value="Ribonuclease Inhibitor"/>
    <property type="match status" value="2"/>
</dbReference>
<evidence type="ECO:0000313" key="1">
    <source>
        <dbReference type="EMBL" id="KAK3228040.1"/>
    </source>
</evidence>
<accession>A0AAE0EIV1</accession>
<dbReference type="AlphaFoldDB" id="A0AAE0EIV1"/>
<dbReference type="GO" id="GO:0019005">
    <property type="term" value="C:SCF ubiquitin ligase complex"/>
    <property type="evidence" value="ECO:0007669"/>
    <property type="project" value="TreeGrafter"/>
</dbReference>
<keyword evidence="2" id="KW-1185">Reference proteome</keyword>